<protein>
    <submittedName>
        <fullName evidence="2">Uncharacterized protein</fullName>
    </submittedName>
</protein>
<organism evidence="2 3">
    <name type="scientific">Paramecium octaurelia</name>
    <dbReference type="NCBI Taxonomy" id="43137"/>
    <lineage>
        <taxon>Eukaryota</taxon>
        <taxon>Sar</taxon>
        <taxon>Alveolata</taxon>
        <taxon>Ciliophora</taxon>
        <taxon>Intramacronucleata</taxon>
        <taxon>Oligohymenophorea</taxon>
        <taxon>Peniculida</taxon>
        <taxon>Parameciidae</taxon>
        <taxon>Paramecium</taxon>
    </lineage>
</organism>
<evidence type="ECO:0000313" key="3">
    <source>
        <dbReference type="Proteomes" id="UP000683925"/>
    </source>
</evidence>
<dbReference type="OMA" id="ISINLMM"/>
<feature type="transmembrane region" description="Helical" evidence="1">
    <location>
        <begin position="168"/>
        <end position="187"/>
    </location>
</feature>
<reference evidence="2" key="1">
    <citation type="submission" date="2021-01" db="EMBL/GenBank/DDBJ databases">
        <authorList>
            <consortium name="Genoscope - CEA"/>
            <person name="William W."/>
        </authorList>
    </citation>
    <scope>NUCLEOTIDE SEQUENCE</scope>
</reference>
<name>A0A8S1XP38_PAROT</name>
<gene>
    <name evidence="2" type="ORF">POCTA_138.1.T1280112</name>
</gene>
<dbReference type="OrthoDB" id="296104at2759"/>
<dbReference type="AlphaFoldDB" id="A0A8S1XP38"/>
<proteinExistence type="predicted"/>
<sequence length="192" mass="22209">MELRPVTSFIKQKYLINERDIQQDAFSHSISIYFKRTKKRIYGFTLTSIIQFLIEGLFFVLLLIPSIVLQQDSLEVVVYPQKGGQFTVKEQLDPPISLEIVSSDSYLLSDVQLYLDGQTIEQFTIEKKLNTNSTYKIASNKSFKISINLMMVAVRLISQFSFVPRSYLIIQAIMVVLSLLYLIQEILRKPKI</sequence>
<dbReference type="Proteomes" id="UP000683925">
    <property type="component" value="Unassembled WGS sequence"/>
</dbReference>
<evidence type="ECO:0000313" key="2">
    <source>
        <dbReference type="EMBL" id="CAD8202843.1"/>
    </source>
</evidence>
<comment type="caution">
    <text evidence="2">The sequence shown here is derived from an EMBL/GenBank/DDBJ whole genome shotgun (WGS) entry which is preliminary data.</text>
</comment>
<keyword evidence="1" id="KW-0812">Transmembrane</keyword>
<keyword evidence="1" id="KW-1133">Transmembrane helix</keyword>
<accession>A0A8S1XP38</accession>
<dbReference type="EMBL" id="CAJJDP010000128">
    <property type="protein sequence ID" value="CAD8202843.1"/>
    <property type="molecule type" value="Genomic_DNA"/>
</dbReference>
<evidence type="ECO:0000256" key="1">
    <source>
        <dbReference type="SAM" id="Phobius"/>
    </source>
</evidence>
<feature type="transmembrane region" description="Helical" evidence="1">
    <location>
        <begin position="41"/>
        <end position="64"/>
    </location>
</feature>
<keyword evidence="3" id="KW-1185">Reference proteome</keyword>
<keyword evidence="1" id="KW-0472">Membrane</keyword>